<dbReference type="InterPro" id="IPR036186">
    <property type="entry name" value="Serpin_sf"/>
</dbReference>
<dbReference type="InterPro" id="IPR000215">
    <property type="entry name" value="Serpin_fam"/>
</dbReference>
<feature type="signal peptide" evidence="2">
    <location>
        <begin position="1"/>
        <end position="25"/>
    </location>
</feature>
<reference evidence="4 5" key="1">
    <citation type="submission" date="2015-06" db="EMBL/GenBank/DDBJ databases">
        <title>Genome sequence of the organohalide-respiring Dehalogenimonas alkenigignens type strain (IP3-3T).</title>
        <authorList>
            <person name="Key T.A."/>
            <person name="Richmond D.P."/>
            <person name="Bowman K.S."/>
            <person name="Cho Y.-J."/>
            <person name="Chun J."/>
            <person name="da Costa M.S."/>
            <person name="Rainey F.A."/>
            <person name="Moe W.M."/>
        </authorList>
    </citation>
    <scope>NUCLEOTIDE SEQUENCE [LARGE SCALE GENOMIC DNA]</scope>
    <source>
        <strain evidence="4 5">IP3-3</strain>
    </source>
</reference>
<evidence type="ECO:0000313" key="5">
    <source>
        <dbReference type="Proteomes" id="UP000053947"/>
    </source>
</evidence>
<comment type="caution">
    <text evidence="4">The sequence shown here is derived from an EMBL/GenBank/DDBJ whole genome shotgun (WGS) entry which is preliminary data.</text>
</comment>
<dbReference type="PANTHER" id="PTHR11461">
    <property type="entry name" value="SERINE PROTEASE INHIBITOR, SERPIN"/>
    <property type="match status" value="1"/>
</dbReference>
<dbReference type="Gene3D" id="3.30.497.10">
    <property type="entry name" value="Antithrombin, subunit I, domain 2"/>
    <property type="match status" value="1"/>
</dbReference>
<dbReference type="CDD" id="cd19590">
    <property type="entry name" value="serpin_thermopin-like"/>
    <property type="match status" value="1"/>
</dbReference>
<proteinExistence type="inferred from homology"/>
<dbReference type="SMART" id="SM00093">
    <property type="entry name" value="SERPIN"/>
    <property type="match status" value="1"/>
</dbReference>
<dbReference type="Proteomes" id="UP000053947">
    <property type="component" value="Unassembled WGS sequence"/>
</dbReference>
<keyword evidence="2" id="KW-0732">Signal</keyword>
<comment type="similarity">
    <text evidence="1">Belongs to the serpin family.</text>
</comment>
<dbReference type="OrthoDB" id="9764871at2"/>
<dbReference type="InterPro" id="IPR042178">
    <property type="entry name" value="Serpin_sf_1"/>
</dbReference>
<feature type="chain" id="PRO_5006902701" evidence="2">
    <location>
        <begin position="26"/>
        <end position="421"/>
    </location>
</feature>
<feature type="domain" description="Serpin" evidence="3">
    <location>
        <begin position="56"/>
        <end position="420"/>
    </location>
</feature>
<dbReference type="InterPro" id="IPR042185">
    <property type="entry name" value="Serpin_sf_2"/>
</dbReference>
<dbReference type="RefSeq" id="WP_058439869.1">
    <property type="nucleotide sequence ID" value="NZ_KQ758903.1"/>
</dbReference>
<dbReference type="PROSITE" id="PS51257">
    <property type="entry name" value="PROKAR_LIPOPROTEIN"/>
    <property type="match status" value="1"/>
</dbReference>
<evidence type="ECO:0000313" key="4">
    <source>
        <dbReference type="EMBL" id="KTB48954.1"/>
    </source>
</evidence>
<dbReference type="GO" id="GO:0004867">
    <property type="term" value="F:serine-type endopeptidase inhibitor activity"/>
    <property type="evidence" value="ECO:0007669"/>
    <property type="project" value="InterPro"/>
</dbReference>
<gene>
    <name evidence="4" type="ORF">DEALK_18010</name>
</gene>
<keyword evidence="5" id="KW-1185">Reference proteome</keyword>
<dbReference type="GO" id="GO:0005615">
    <property type="term" value="C:extracellular space"/>
    <property type="evidence" value="ECO:0007669"/>
    <property type="project" value="InterPro"/>
</dbReference>
<accession>A0A0W0GK57</accession>
<evidence type="ECO:0000256" key="1">
    <source>
        <dbReference type="RuleBase" id="RU000411"/>
    </source>
</evidence>
<dbReference type="PROSITE" id="PS00284">
    <property type="entry name" value="SERPIN"/>
    <property type="match status" value="1"/>
</dbReference>
<dbReference type="STRING" id="1217799.DEALK_18010"/>
<sequence>MKKLLLPIVLSAALLFSGCARPTYGEELKSGKPRLSPNAPAADVSELVAGNNEFALALYQLLKAEDGNIFYSPYSISAALAMTYGGARGETERQMADTLRFTLGQSRLHAAFNALDTALNSRGQGAKGKDDEPFVLKVVNALWGQRDFKFETSYLDLLAENYGAGLRLVDFIKDTENSRQTINSWVAKETEQRIKDLLPQGSVNDLTRLVLTNAVYFNGGWLNPFSEDATRSGAFNLLDGRKVIVPMMFQSSGMGYAVGDGYQAVELKYDGGELSMVIILPAEGAFGAFETSLGSAKLASILAALKNNTVNLTMPKFEFDSEFGLKETLAVLGMPVAFSDSADFSGMTGRRDLQIQDVVHKAFISVDEAGTEAAAATGVVVGTTSVPLDPATVTLDRPFIFLIRDIASGAIIFTGRVVDPS</sequence>
<dbReference type="Gene3D" id="2.30.39.10">
    <property type="entry name" value="Alpha-1-antitrypsin, domain 1"/>
    <property type="match status" value="1"/>
</dbReference>
<dbReference type="PANTHER" id="PTHR11461:SF211">
    <property type="entry name" value="GH10112P-RELATED"/>
    <property type="match status" value="1"/>
</dbReference>
<evidence type="ECO:0000256" key="2">
    <source>
        <dbReference type="SAM" id="SignalP"/>
    </source>
</evidence>
<dbReference type="Pfam" id="PF00079">
    <property type="entry name" value="Serpin"/>
    <property type="match status" value="1"/>
</dbReference>
<protein>
    <submittedName>
        <fullName evidence="4">Serine protease inhibitor</fullName>
    </submittedName>
</protein>
<dbReference type="AlphaFoldDB" id="A0A0W0GK57"/>
<dbReference type="InterPro" id="IPR023795">
    <property type="entry name" value="Serpin_CS"/>
</dbReference>
<name>A0A0W0GK57_9CHLR</name>
<dbReference type="InterPro" id="IPR023796">
    <property type="entry name" value="Serpin_dom"/>
</dbReference>
<organism evidence="4 5">
    <name type="scientific">Dehalogenimonas alkenigignens</name>
    <dbReference type="NCBI Taxonomy" id="1217799"/>
    <lineage>
        <taxon>Bacteria</taxon>
        <taxon>Bacillati</taxon>
        <taxon>Chloroflexota</taxon>
        <taxon>Dehalococcoidia</taxon>
        <taxon>Dehalococcoidales</taxon>
        <taxon>Dehalococcoidaceae</taxon>
        <taxon>Dehalogenimonas</taxon>
    </lineage>
</organism>
<dbReference type="SUPFAM" id="SSF56574">
    <property type="entry name" value="Serpins"/>
    <property type="match status" value="1"/>
</dbReference>
<evidence type="ECO:0000259" key="3">
    <source>
        <dbReference type="SMART" id="SM00093"/>
    </source>
</evidence>
<dbReference type="EMBL" id="LFDV01000002">
    <property type="protein sequence ID" value="KTB48954.1"/>
    <property type="molecule type" value="Genomic_DNA"/>
</dbReference>